<dbReference type="AlphaFoldDB" id="A0A5S3WFU5"/>
<evidence type="ECO:0000313" key="2">
    <source>
        <dbReference type="Proteomes" id="UP000310249"/>
    </source>
</evidence>
<sequence length="181" mass="20298">MQIAMNIMQNPSSLVAALIIITAGFMSSAFSRDKGSLAIELMSQGKCELEVVYSNLYETDIHIAYWDVGVGSELYKSLFIVSNGSELVDYVGKLVKRRKPEGTDLILLKSGEKLVAKIDLKKSYRITSNDKNIKVKFENFMPLYYAGTEGVEIVKFEEFTSNEVLIESCTSYKDAHPKKKT</sequence>
<organism evidence="1 2">
    <name type="scientific">Pseudoalteromonas rubra</name>
    <dbReference type="NCBI Taxonomy" id="43658"/>
    <lineage>
        <taxon>Bacteria</taxon>
        <taxon>Pseudomonadati</taxon>
        <taxon>Pseudomonadota</taxon>
        <taxon>Gammaproteobacteria</taxon>
        <taxon>Alteromonadales</taxon>
        <taxon>Pseudoalteromonadaceae</taxon>
        <taxon>Pseudoalteromonas</taxon>
    </lineage>
</organism>
<reference evidence="1 2" key="1">
    <citation type="submission" date="2018-01" db="EMBL/GenBank/DDBJ databases">
        <authorList>
            <person name="Paulsen S."/>
            <person name="Gram L.K."/>
        </authorList>
    </citation>
    <scope>NUCLEOTIDE SEQUENCE [LARGE SCALE GENOMIC DNA]</scope>
    <source>
        <strain evidence="1 2">S2676</strain>
    </source>
</reference>
<accession>A0A5S3WFU5</accession>
<dbReference type="EMBL" id="PNCI01000113">
    <property type="protein sequence ID" value="TMP22882.1"/>
    <property type="molecule type" value="Genomic_DNA"/>
</dbReference>
<dbReference type="Proteomes" id="UP000310249">
    <property type="component" value="Unassembled WGS sequence"/>
</dbReference>
<comment type="caution">
    <text evidence="1">The sequence shown here is derived from an EMBL/GenBank/DDBJ whole genome shotgun (WGS) entry which is preliminary data.</text>
</comment>
<gene>
    <name evidence="1" type="ORF">CWB99_23710</name>
</gene>
<dbReference type="Gene3D" id="2.60.40.2970">
    <property type="match status" value="1"/>
</dbReference>
<name>A0A5S3WFU5_9GAMM</name>
<evidence type="ECO:0000313" key="1">
    <source>
        <dbReference type="EMBL" id="TMP22882.1"/>
    </source>
</evidence>
<protein>
    <submittedName>
        <fullName evidence="1">Uncharacterized protein</fullName>
    </submittedName>
</protein>
<reference evidence="2" key="2">
    <citation type="submission" date="2019-06" db="EMBL/GenBank/DDBJ databases">
        <title>Co-occurence of chitin degradation, pigmentation and bioactivity in marine Pseudoalteromonas.</title>
        <authorList>
            <person name="Sonnenschein E.C."/>
            <person name="Bech P.K."/>
        </authorList>
    </citation>
    <scope>NUCLEOTIDE SEQUENCE [LARGE SCALE GENOMIC DNA]</scope>
    <source>
        <strain evidence="2">S2676</strain>
    </source>
</reference>
<proteinExistence type="predicted"/>